<keyword evidence="15" id="KW-0131">Cell cycle</keyword>
<dbReference type="PRINTS" id="PR01657">
    <property type="entry name" value="MCMFAMILY"/>
</dbReference>
<dbReference type="Pfam" id="PF12619">
    <property type="entry name" value="MCM2_N"/>
    <property type="match status" value="1"/>
</dbReference>
<comment type="catalytic activity">
    <reaction evidence="16">
        <text>ATP + H2O = ADP + phosphate + H(+)</text>
        <dbReference type="Rhea" id="RHEA:13065"/>
        <dbReference type="ChEBI" id="CHEBI:15377"/>
        <dbReference type="ChEBI" id="CHEBI:15378"/>
        <dbReference type="ChEBI" id="CHEBI:30616"/>
        <dbReference type="ChEBI" id="CHEBI:43474"/>
        <dbReference type="ChEBI" id="CHEBI:456216"/>
        <dbReference type="EC" id="3.6.4.12"/>
    </reaction>
</comment>
<organism evidence="19 20">
    <name type="scientific">Auxenochlorella protothecoides</name>
    <name type="common">Green microalga</name>
    <name type="synonym">Chlorella protothecoides</name>
    <dbReference type="NCBI Taxonomy" id="3075"/>
    <lineage>
        <taxon>Eukaryota</taxon>
        <taxon>Viridiplantae</taxon>
        <taxon>Chlorophyta</taxon>
        <taxon>core chlorophytes</taxon>
        <taxon>Trebouxiophyceae</taxon>
        <taxon>Chlorellales</taxon>
        <taxon>Chlorellaceae</taxon>
        <taxon>Auxenochlorella</taxon>
    </lineage>
</organism>
<dbReference type="GO" id="GO:0017116">
    <property type="term" value="F:single-stranded DNA helicase activity"/>
    <property type="evidence" value="ECO:0007669"/>
    <property type="project" value="TreeGrafter"/>
</dbReference>
<dbReference type="PANTHER" id="PTHR11630:SF44">
    <property type="entry name" value="DNA REPLICATION LICENSING FACTOR MCM2"/>
    <property type="match status" value="1"/>
</dbReference>
<dbReference type="PROSITE" id="PS50051">
    <property type="entry name" value="MCM_2"/>
    <property type="match status" value="1"/>
</dbReference>
<feature type="region of interest" description="Disordered" evidence="17">
    <location>
        <begin position="1"/>
        <end position="45"/>
    </location>
</feature>
<keyword evidence="9" id="KW-0378">Hydrolase</keyword>
<reference evidence="20" key="1">
    <citation type="journal article" date="2018" name="Algal Res.">
        <title>Characterization of plant carbon substrate utilization by Auxenochlorella protothecoides.</title>
        <authorList>
            <person name="Vogler B.W."/>
            <person name="Starkenburg S.R."/>
            <person name="Sudasinghe N."/>
            <person name="Schambach J.Y."/>
            <person name="Rollin J.A."/>
            <person name="Pattathil S."/>
            <person name="Barry A.N."/>
        </authorList>
    </citation>
    <scope>NUCLEOTIDE SEQUENCE [LARGE SCALE GENOMIC DNA]</scope>
    <source>
        <strain evidence="20">UTEX 25</strain>
    </source>
</reference>
<evidence type="ECO:0000256" key="10">
    <source>
        <dbReference type="ARBA" id="ARBA00022806"/>
    </source>
</evidence>
<evidence type="ECO:0000256" key="15">
    <source>
        <dbReference type="ARBA" id="ARBA00023306"/>
    </source>
</evidence>
<dbReference type="GO" id="GO:0008270">
    <property type="term" value="F:zinc ion binding"/>
    <property type="evidence" value="ECO:0007669"/>
    <property type="project" value="UniProtKB-KW"/>
</dbReference>
<evidence type="ECO:0000256" key="16">
    <source>
        <dbReference type="ARBA" id="ARBA00047995"/>
    </source>
</evidence>
<dbReference type="GO" id="GO:0000727">
    <property type="term" value="P:double-strand break repair via break-induced replication"/>
    <property type="evidence" value="ECO:0007669"/>
    <property type="project" value="TreeGrafter"/>
</dbReference>
<dbReference type="Pfam" id="PF00493">
    <property type="entry name" value="MCM"/>
    <property type="match status" value="1"/>
</dbReference>
<dbReference type="InterPro" id="IPR041562">
    <property type="entry name" value="MCM_lid"/>
</dbReference>
<dbReference type="Proteomes" id="UP000279271">
    <property type="component" value="Unassembled WGS sequence"/>
</dbReference>
<dbReference type="InterPro" id="IPR008045">
    <property type="entry name" value="MCM2"/>
</dbReference>
<evidence type="ECO:0000256" key="14">
    <source>
        <dbReference type="ARBA" id="ARBA00023242"/>
    </source>
</evidence>
<keyword evidence="13" id="KW-0238">DNA-binding</keyword>
<dbReference type="GO" id="GO:0003697">
    <property type="term" value="F:single-stranded DNA binding"/>
    <property type="evidence" value="ECO:0007669"/>
    <property type="project" value="TreeGrafter"/>
</dbReference>
<dbReference type="SMART" id="SM00350">
    <property type="entry name" value="MCM"/>
    <property type="match status" value="1"/>
</dbReference>
<dbReference type="Gene3D" id="2.20.28.10">
    <property type="match status" value="1"/>
</dbReference>
<keyword evidence="14" id="KW-0539">Nucleus</keyword>
<protein>
    <recommendedName>
        <fullName evidence="4">DNA replication licensing factor MCM2</fullName>
        <ecNumber evidence="3">3.6.4.12</ecNumber>
    </recommendedName>
</protein>
<comment type="similarity">
    <text evidence="2">Belongs to the MCM family.</text>
</comment>
<dbReference type="InterPro" id="IPR059098">
    <property type="entry name" value="WHD_MCM2"/>
</dbReference>
<evidence type="ECO:0000256" key="6">
    <source>
        <dbReference type="ARBA" id="ARBA00022723"/>
    </source>
</evidence>
<evidence type="ECO:0000313" key="19">
    <source>
        <dbReference type="EMBL" id="RMZ53378.1"/>
    </source>
</evidence>
<dbReference type="Gene3D" id="3.40.50.300">
    <property type="entry name" value="P-loop containing nucleotide triphosphate hydrolases"/>
    <property type="match status" value="1"/>
</dbReference>
<dbReference type="AlphaFoldDB" id="A0A3M7KS74"/>
<evidence type="ECO:0000256" key="8">
    <source>
        <dbReference type="ARBA" id="ARBA00022771"/>
    </source>
</evidence>
<evidence type="ECO:0000313" key="20">
    <source>
        <dbReference type="Proteomes" id="UP000279271"/>
    </source>
</evidence>
<evidence type="ECO:0000256" key="9">
    <source>
        <dbReference type="ARBA" id="ARBA00022801"/>
    </source>
</evidence>
<dbReference type="PROSITE" id="PS00847">
    <property type="entry name" value="MCM_1"/>
    <property type="match status" value="1"/>
</dbReference>
<dbReference type="SUPFAM" id="SSF50249">
    <property type="entry name" value="Nucleic acid-binding proteins"/>
    <property type="match status" value="1"/>
</dbReference>
<dbReference type="EMBL" id="QOKY01000198">
    <property type="protein sequence ID" value="RMZ53378.1"/>
    <property type="molecule type" value="Genomic_DNA"/>
</dbReference>
<dbReference type="GO" id="GO:0005634">
    <property type="term" value="C:nucleus"/>
    <property type="evidence" value="ECO:0007669"/>
    <property type="project" value="UniProtKB-SubCell"/>
</dbReference>
<evidence type="ECO:0000256" key="11">
    <source>
        <dbReference type="ARBA" id="ARBA00022833"/>
    </source>
</evidence>
<dbReference type="Gene3D" id="3.30.1640.10">
    <property type="entry name" value="mini-chromosome maintenance (MCM) complex, chain A, domain 1"/>
    <property type="match status" value="1"/>
</dbReference>
<evidence type="ECO:0000256" key="5">
    <source>
        <dbReference type="ARBA" id="ARBA00022705"/>
    </source>
</evidence>
<keyword evidence="6" id="KW-0479">Metal-binding</keyword>
<name>A0A3M7KS74_AUXPR</name>
<keyword evidence="12" id="KW-0067">ATP-binding</keyword>
<keyword evidence="5" id="KW-0235">DNA replication</keyword>
<dbReference type="SUPFAM" id="SSF52540">
    <property type="entry name" value="P-loop containing nucleoside triphosphate hydrolases"/>
    <property type="match status" value="1"/>
</dbReference>
<comment type="subcellular location">
    <subcellularLocation>
        <location evidence="1">Nucleus</location>
    </subcellularLocation>
</comment>
<dbReference type="Pfam" id="PF14551">
    <property type="entry name" value="MCM_N"/>
    <property type="match status" value="1"/>
</dbReference>
<dbReference type="GO" id="GO:0043138">
    <property type="term" value="F:3'-5' DNA helicase activity"/>
    <property type="evidence" value="ECO:0007669"/>
    <property type="project" value="TreeGrafter"/>
</dbReference>
<dbReference type="GO" id="GO:0042555">
    <property type="term" value="C:MCM complex"/>
    <property type="evidence" value="ECO:0007669"/>
    <property type="project" value="InterPro"/>
</dbReference>
<gene>
    <name evidence="19" type="ORF">APUTEX25_004866</name>
</gene>
<dbReference type="Pfam" id="PF17855">
    <property type="entry name" value="MCM_lid"/>
    <property type="match status" value="1"/>
</dbReference>
<evidence type="ECO:0000256" key="12">
    <source>
        <dbReference type="ARBA" id="ARBA00022840"/>
    </source>
</evidence>
<evidence type="ECO:0000256" key="17">
    <source>
        <dbReference type="SAM" id="MobiDB-lite"/>
    </source>
</evidence>
<dbReference type="PANTHER" id="PTHR11630">
    <property type="entry name" value="DNA REPLICATION LICENSING FACTOR MCM FAMILY MEMBER"/>
    <property type="match status" value="1"/>
</dbReference>
<evidence type="ECO:0000256" key="2">
    <source>
        <dbReference type="ARBA" id="ARBA00008010"/>
    </source>
</evidence>
<proteinExistence type="inferred from homology"/>
<keyword evidence="10" id="KW-0347">Helicase</keyword>
<evidence type="ECO:0000256" key="4">
    <source>
        <dbReference type="ARBA" id="ARBA00018925"/>
    </source>
</evidence>
<comment type="caution">
    <text evidence="19">The sequence shown here is derived from an EMBL/GenBank/DDBJ whole genome shotgun (WGS) entry which is preliminary data.</text>
</comment>
<dbReference type="InterPro" id="IPR012340">
    <property type="entry name" value="NA-bd_OB-fold"/>
</dbReference>
<dbReference type="PRINTS" id="PR01658">
    <property type="entry name" value="MCMPROTEIN2"/>
</dbReference>
<dbReference type="EC" id="3.6.4.12" evidence="3"/>
<dbReference type="Pfam" id="PF23669">
    <property type="entry name" value="WHD_MCM2"/>
    <property type="match status" value="1"/>
</dbReference>
<feature type="compositionally biased region" description="Acidic residues" evidence="17">
    <location>
        <begin position="20"/>
        <end position="30"/>
    </location>
</feature>
<dbReference type="InterPro" id="IPR018525">
    <property type="entry name" value="MCM_CS"/>
</dbReference>
<dbReference type="GO" id="GO:1902975">
    <property type="term" value="P:mitotic DNA replication initiation"/>
    <property type="evidence" value="ECO:0007669"/>
    <property type="project" value="TreeGrafter"/>
</dbReference>
<keyword evidence="8" id="KW-0863">Zinc-finger</keyword>
<dbReference type="FunFam" id="3.40.50.300:FF:000138">
    <property type="entry name" value="DNA helicase"/>
    <property type="match status" value="1"/>
</dbReference>
<evidence type="ECO:0000256" key="13">
    <source>
        <dbReference type="ARBA" id="ARBA00023125"/>
    </source>
</evidence>
<dbReference type="InterPro" id="IPR027925">
    <property type="entry name" value="MCM_N"/>
</dbReference>
<evidence type="ECO:0000256" key="3">
    <source>
        <dbReference type="ARBA" id="ARBA00012551"/>
    </source>
</evidence>
<dbReference type="InterPro" id="IPR027417">
    <property type="entry name" value="P-loop_NTPase"/>
</dbReference>
<keyword evidence="7" id="KW-0547">Nucleotide-binding</keyword>
<dbReference type="InterPro" id="IPR001208">
    <property type="entry name" value="MCM_dom"/>
</dbReference>
<dbReference type="InterPro" id="IPR031327">
    <property type="entry name" value="MCM"/>
</dbReference>
<evidence type="ECO:0000259" key="18">
    <source>
        <dbReference type="PROSITE" id="PS50051"/>
    </source>
</evidence>
<evidence type="ECO:0000256" key="7">
    <source>
        <dbReference type="ARBA" id="ARBA00022741"/>
    </source>
</evidence>
<keyword evidence="11" id="KW-0862">Zinc</keyword>
<dbReference type="Gene3D" id="2.40.50.140">
    <property type="entry name" value="Nucleic acid-binding proteins"/>
    <property type="match status" value="1"/>
</dbReference>
<dbReference type="GO" id="GO:0005524">
    <property type="term" value="F:ATP binding"/>
    <property type="evidence" value="ECO:0007669"/>
    <property type="project" value="UniProtKB-KW"/>
</dbReference>
<dbReference type="Pfam" id="PF17207">
    <property type="entry name" value="MCM_OB"/>
    <property type="match status" value="1"/>
</dbReference>
<feature type="domain" description="MCM C-terminal AAA(+) ATPase" evidence="18">
    <location>
        <begin position="448"/>
        <end position="654"/>
    </location>
</feature>
<dbReference type="GO" id="GO:0016887">
    <property type="term" value="F:ATP hydrolysis activity"/>
    <property type="evidence" value="ECO:0007669"/>
    <property type="project" value="RHEA"/>
</dbReference>
<dbReference type="InterPro" id="IPR033762">
    <property type="entry name" value="MCM_OB"/>
</dbReference>
<feature type="region of interest" description="Disordered" evidence="17">
    <location>
        <begin position="114"/>
        <end position="137"/>
    </location>
</feature>
<sequence>MSEVSDFPLDSPQADRDEREFEEGASEVEGDSASVVGGDSEEEGEDLMDNFEADYRPMEHLDRYETEGLDTAFIDDATMEARMDARAAAEAALARRDRQEGRLTGHRRGLIAALAGDESDVDDGDRPRRRRRLEEAQAGDDIEGEYEINLEETRGPIKEWIAKDNVRREIKRRFARFLRTYAQEGGDPIYPPLLRAMVRTNCQSLELDYVDLANGLPVVAVWVADMPRDILPILDETAKEVVLDEFEDFGDTHSNVYVRLANIPLEESIRDLRHFHLNSLVRVDGVVTRRTGVYPQLQRVMYDCSRCGAVLGPYIQTGDREIRLGSCPSCESKGPFSINVRETVYRNYQKITLQESPGSVPAGRLPRSKEVILLTDLVDGVRPGEEVVVTGIYQHSFEAGQNARHGFPVYSTSIEAVHLARRGELYSAARLTDEDRAEVRALARDPRIAARIVKSIAPSIYGHEGVKHGVALALFGGQEKHPSATHRLRGDINMLLLGDPGTAKSQFLKYVEKAAHRAVYTTGKGASAVGLTASVHKDAITGEWTLEGGALVLADRGVCLIDEFDKMNDADRVSIHEAMEQQSISISKAGIVTQLQARCSVLAAANPVGGRYDASKTFSENVELTDPILSRFDILCVIRDTVDAVNDERLASFVVASHARSHPDAPPEAGPEAAAGDGEVLSQEMLRKYVTYAKQTCRPRLALADHDKIAQVYADLRRESALTQGMPIAVRHLESMVRMSEARAAMHLRDHVTGDDIDAAIRVMLESFVSTQKLSVQKSLRRKFRRYIVDRADFDALILYKLQECLREARRAEAVMGTLADPAHFAVPVRQLEERCKDLDILELGPFFASSTFSGAGFSLSEDGARVLLSRVSRAALRHRRCPFSLQPTPGTHFLPFLGPSSPRGVLPRQ</sequence>
<evidence type="ECO:0000256" key="1">
    <source>
        <dbReference type="ARBA" id="ARBA00004123"/>
    </source>
</evidence>
<accession>A0A3M7KS74</accession>